<dbReference type="PANTHER" id="PTHR13182:SF8">
    <property type="entry name" value="CYTOPLASMIC 60S SUBUNIT BIOGENESIS FACTOR ZNF622"/>
    <property type="match status" value="1"/>
</dbReference>
<sequence>MATDRETGFYCSTSGTYFSDKESLAEHYKSDFHRYNLKRKVAGLPPVTKEWFEARKAQLSTATASTTPNAAIWFDPLTKKKFQTQNTYQAHVKSKKYQDLVKASGEPAPAPIIMMKQQQQPADGEAGAAAANGTAAAKPAGPTGFTVKAPHRGGVPLPGSAAADDESDAADDDSGWETEGDEEAAAAAGAAAGSGDESDAEVAEEDWEEWDVCVSLFDNKRSASMQANLEYMYKHFGFYLPDSEFLTDPEGLLKYLGAKLAYGKVPLHSAGDDANAKQFRSLHAVQRHMVDTNQCRMLYDGNEDEYEDFYDYSAPAGDAASDNAAAAAGAAAAADGSAESAQQLSTAMNGLSISSSSAAVSAGWELAVPAGEGSAAAAAGKVLGSREMAKYYRQKPKPIDARRSVAAGLVVAQYRALGVETLGSKAPPAGEQRAQRERQRQQRQWLNLAMRTNINRNLPKNVPY</sequence>
<dbReference type="GO" id="GO:0042273">
    <property type="term" value="P:ribosomal large subunit biogenesis"/>
    <property type="evidence" value="ECO:0007669"/>
    <property type="project" value="TreeGrafter"/>
</dbReference>
<evidence type="ECO:0000313" key="3">
    <source>
        <dbReference type="EMBL" id="SZX66872.1"/>
    </source>
</evidence>
<dbReference type="STRING" id="3088.A0A383VQ53"/>
<feature type="region of interest" description="Disordered" evidence="1">
    <location>
        <begin position="116"/>
        <end position="205"/>
    </location>
</feature>
<dbReference type="PANTHER" id="PTHR13182">
    <property type="entry name" value="ZINC FINGER PROTEIN 622"/>
    <property type="match status" value="1"/>
</dbReference>
<accession>A0A383VQ53</accession>
<evidence type="ECO:0000256" key="1">
    <source>
        <dbReference type="SAM" id="MobiDB-lite"/>
    </source>
</evidence>
<proteinExistence type="predicted"/>
<reference evidence="3 4" key="1">
    <citation type="submission" date="2016-10" db="EMBL/GenBank/DDBJ databases">
        <authorList>
            <person name="Cai Z."/>
        </authorList>
    </citation>
    <scope>NUCLEOTIDE SEQUENCE [LARGE SCALE GENOMIC DNA]</scope>
</reference>
<protein>
    <recommendedName>
        <fullName evidence="2">ZN622/Rei1/Reh1 zinc finger C2H2-type domain-containing protein</fullName>
    </recommendedName>
</protein>
<dbReference type="EMBL" id="FNXT01000763">
    <property type="protein sequence ID" value="SZX66872.1"/>
    <property type="molecule type" value="Genomic_DNA"/>
</dbReference>
<feature type="compositionally biased region" description="Low complexity" evidence="1">
    <location>
        <begin position="121"/>
        <end position="146"/>
    </location>
</feature>
<keyword evidence="4" id="KW-1185">Reference proteome</keyword>
<dbReference type="InterPro" id="IPR040025">
    <property type="entry name" value="Znf622/Rei1/Reh1"/>
</dbReference>
<dbReference type="Proteomes" id="UP000256970">
    <property type="component" value="Unassembled WGS sequence"/>
</dbReference>
<evidence type="ECO:0000313" key="4">
    <source>
        <dbReference type="Proteomes" id="UP000256970"/>
    </source>
</evidence>
<evidence type="ECO:0000259" key="2">
    <source>
        <dbReference type="Pfam" id="PF12756"/>
    </source>
</evidence>
<feature type="compositionally biased region" description="Low complexity" evidence="1">
    <location>
        <begin position="185"/>
        <end position="195"/>
    </location>
</feature>
<feature type="compositionally biased region" description="Acidic residues" evidence="1">
    <location>
        <begin position="163"/>
        <end position="184"/>
    </location>
</feature>
<feature type="domain" description="ZN622/Rei1/Reh1 zinc finger C2H2-type" evidence="2">
    <location>
        <begin position="216"/>
        <end position="313"/>
    </location>
</feature>
<name>A0A383VQ53_TETOB</name>
<dbReference type="GO" id="GO:0030687">
    <property type="term" value="C:preribosome, large subunit precursor"/>
    <property type="evidence" value="ECO:0007669"/>
    <property type="project" value="TreeGrafter"/>
</dbReference>
<gene>
    <name evidence="3" type="ORF">BQ4739_LOCUS7305</name>
</gene>
<dbReference type="Pfam" id="PF12756">
    <property type="entry name" value="zf-C2H2_2"/>
    <property type="match status" value="1"/>
</dbReference>
<organism evidence="3 4">
    <name type="scientific">Tetradesmus obliquus</name>
    <name type="common">Green alga</name>
    <name type="synonym">Acutodesmus obliquus</name>
    <dbReference type="NCBI Taxonomy" id="3088"/>
    <lineage>
        <taxon>Eukaryota</taxon>
        <taxon>Viridiplantae</taxon>
        <taxon>Chlorophyta</taxon>
        <taxon>core chlorophytes</taxon>
        <taxon>Chlorophyceae</taxon>
        <taxon>CS clade</taxon>
        <taxon>Sphaeropleales</taxon>
        <taxon>Scenedesmaceae</taxon>
        <taxon>Tetradesmus</taxon>
    </lineage>
</organism>
<dbReference type="AlphaFoldDB" id="A0A383VQ53"/>
<feature type="compositionally biased region" description="Acidic residues" evidence="1">
    <location>
        <begin position="196"/>
        <end position="205"/>
    </location>
</feature>
<dbReference type="InterPro" id="IPR041661">
    <property type="entry name" value="ZN622/Rei1/Reh1_Znf-C2H2"/>
</dbReference>